<gene>
    <name evidence="1" type="ORF">EVAR_101348_1</name>
</gene>
<sequence>MMVATPPVTKRAKIAPIPVNESDVLPKHQRPLTHYLPIFSPDLDLRQHIESAGHQMRYARMFCRLHLMQRTIDEVYLDHLNVSKSGHPTVHLLLRLKTQLSTSGSIRCCSQNMD</sequence>
<protein>
    <submittedName>
        <fullName evidence="1">Uncharacterized protein</fullName>
    </submittedName>
</protein>
<proteinExistence type="predicted"/>
<dbReference type="PANTHER" id="PTHR12156:SF5">
    <property type="entry name" value="FI18040P1"/>
    <property type="match status" value="1"/>
</dbReference>
<dbReference type="InterPro" id="IPR052212">
    <property type="entry name" value="PH-like_domain"/>
</dbReference>
<dbReference type="PANTHER" id="PTHR12156">
    <property type="entry name" value="PLECKSTRIN HOMOLOGY-LIKE DOMAIN, FAMILY B, MEMBER 3"/>
    <property type="match status" value="1"/>
</dbReference>
<dbReference type="Proteomes" id="UP000299102">
    <property type="component" value="Unassembled WGS sequence"/>
</dbReference>
<comment type="caution">
    <text evidence="1">The sequence shown here is derived from an EMBL/GenBank/DDBJ whole genome shotgun (WGS) entry which is preliminary data.</text>
</comment>
<dbReference type="EMBL" id="BGZK01003442">
    <property type="protein sequence ID" value="GBP01356.1"/>
    <property type="molecule type" value="Genomic_DNA"/>
</dbReference>
<name>A0A4C1SHI1_EUMVA</name>
<organism evidence="1 2">
    <name type="scientific">Eumeta variegata</name>
    <name type="common">Bagworm moth</name>
    <name type="synonym">Eumeta japonica</name>
    <dbReference type="NCBI Taxonomy" id="151549"/>
    <lineage>
        <taxon>Eukaryota</taxon>
        <taxon>Metazoa</taxon>
        <taxon>Ecdysozoa</taxon>
        <taxon>Arthropoda</taxon>
        <taxon>Hexapoda</taxon>
        <taxon>Insecta</taxon>
        <taxon>Pterygota</taxon>
        <taxon>Neoptera</taxon>
        <taxon>Endopterygota</taxon>
        <taxon>Lepidoptera</taxon>
        <taxon>Glossata</taxon>
        <taxon>Ditrysia</taxon>
        <taxon>Tineoidea</taxon>
        <taxon>Psychidae</taxon>
        <taxon>Oiketicinae</taxon>
        <taxon>Eumeta</taxon>
    </lineage>
</organism>
<evidence type="ECO:0000313" key="2">
    <source>
        <dbReference type="Proteomes" id="UP000299102"/>
    </source>
</evidence>
<evidence type="ECO:0000313" key="1">
    <source>
        <dbReference type="EMBL" id="GBP01356.1"/>
    </source>
</evidence>
<reference evidence="1 2" key="1">
    <citation type="journal article" date="2019" name="Commun. Biol.">
        <title>The bagworm genome reveals a unique fibroin gene that provides high tensile strength.</title>
        <authorList>
            <person name="Kono N."/>
            <person name="Nakamura H."/>
            <person name="Ohtoshi R."/>
            <person name="Tomita M."/>
            <person name="Numata K."/>
            <person name="Arakawa K."/>
        </authorList>
    </citation>
    <scope>NUCLEOTIDE SEQUENCE [LARGE SCALE GENOMIC DNA]</scope>
</reference>
<keyword evidence="2" id="KW-1185">Reference proteome</keyword>
<accession>A0A4C1SHI1</accession>
<dbReference type="OrthoDB" id="6020705at2759"/>
<dbReference type="AlphaFoldDB" id="A0A4C1SHI1"/>